<keyword evidence="3" id="KW-0732">Signal</keyword>
<feature type="signal peptide" evidence="3">
    <location>
        <begin position="1"/>
        <end position="29"/>
    </location>
</feature>
<feature type="non-terminal residue" evidence="5">
    <location>
        <position position="249"/>
    </location>
</feature>
<dbReference type="GO" id="GO:0009897">
    <property type="term" value="C:external side of plasma membrane"/>
    <property type="evidence" value="ECO:0007669"/>
    <property type="project" value="TreeGrafter"/>
</dbReference>
<dbReference type="PANTHER" id="PTHR46874:SF1">
    <property type="entry name" value="TUMOR NECROSIS FACTOR RECEPTOR SUPERFAMILY MEMBER 6"/>
    <property type="match status" value="1"/>
</dbReference>
<dbReference type="AlphaFoldDB" id="A0A0G2T6S5"/>
<keyword evidence="2" id="KW-0812">Transmembrane</keyword>
<dbReference type="GO" id="GO:0097527">
    <property type="term" value="P:necroptotic signaling pathway"/>
    <property type="evidence" value="ECO:0007669"/>
    <property type="project" value="TreeGrafter"/>
</dbReference>
<dbReference type="EMBL" id="KP409199">
    <property type="protein sequence ID" value="AKI07301.1"/>
    <property type="molecule type" value="mRNA"/>
</dbReference>
<dbReference type="GO" id="GO:0006924">
    <property type="term" value="P:activation-induced cell death of T cells"/>
    <property type="evidence" value="ECO:0007669"/>
    <property type="project" value="TreeGrafter"/>
</dbReference>
<dbReference type="PANTHER" id="PTHR46874">
    <property type="entry name" value="TUMOR NECROSIS FACTOR RECEPTOR SUPERFAMILY MEMBER 6"/>
    <property type="match status" value="1"/>
</dbReference>
<dbReference type="InterPro" id="IPR001368">
    <property type="entry name" value="TNFR/NGFR_Cys_rich_reg"/>
</dbReference>
<protein>
    <submittedName>
        <fullName evidence="5">Tumor necrosis factor receptor superfamily member 6</fullName>
    </submittedName>
</protein>
<evidence type="ECO:0000256" key="3">
    <source>
        <dbReference type="SAM" id="SignalP"/>
    </source>
</evidence>
<dbReference type="SMART" id="SM00208">
    <property type="entry name" value="TNFR"/>
    <property type="match status" value="3"/>
</dbReference>
<keyword evidence="5" id="KW-0675">Receptor</keyword>
<dbReference type="Pfam" id="PF00020">
    <property type="entry name" value="TNFR_c6"/>
    <property type="match status" value="1"/>
</dbReference>
<comment type="caution">
    <text evidence="1">Lacks conserved residue(s) required for the propagation of feature annotation.</text>
</comment>
<dbReference type="GO" id="GO:0097192">
    <property type="term" value="P:extrinsic apoptotic signaling pathway in absence of ligand"/>
    <property type="evidence" value="ECO:0007669"/>
    <property type="project" value="TreeGrafter"/>
</dbReference>
<accession>A0A0G2T6S5</accession>
<feature type="non-terminal residue" evidence="5">
    <location>
        <position position="1"/>
    </location>
</feature>
<organism evidence="5">
    <name type="scientific">Siniperca chuatsi</name>
    <name type="common">Mandarin fish</name>
    <dbReference type="NCBI Taxonomy" id="119488"/>
    <lineage>
        <taxon>Eukaryota</taxon>
        <taxon>Metazoa</taxon>
        <taxon>Chordata</taxon>
        <taxon>Craniata</taxon>
        <taxon>Vertebrata</taxon>
        <taxon>Euteleostomi</taxon>
        <taxon>Actinopterygii</taxon>
        <taxon>Neopterygii</taxon>
        <taxon>Teleostei</taxon>
        <taxon>Neoteleostei</taxon>
        <taxon>Acanthomorphata</taxon>
        <taxon>Eupercaria</taxon>
        <taxon>Centrarchiformes</taxon>
        <taxon>Centrarchoidei</taxon>
        <taxon>Sinipercidae</taxon>
        <taxon>Siniperca</taxon>
    </lineage>
</organism>
<reference evidence="5" key="1">
    <citation type="journal article" date="2015" name="Fish Shellfish Immunol.">
        <title>Transcriptomic analysis of Mandarin fish brain cells infected with infectious spleen and kidney necrosis virus with an emphasis on retinoic acid-inducible gene 1-like receptors and apoptosis pathways.</title>
        <authorList>
            <person name="Hu X."/>
            <person name="Fu X."/>
            <person name="Li N."/>
            <person name="Dong X."/>
            <person name="Zhao L."/>
            <person name="Lan J."/>
            <person name="Ji W."/>
            <person name="Zhou W."/>
            <person name="Ai T."/>
            <person name="Wu S."/>
            <person name="Lin L."/>
        </authorList>
    </citation>
    <scope>NUCLEOTIDE SEQUENCE</scope>
</reference>
<dbReference type="GO" id="GO:0032872">
    <property type="term" value="P:regulation of stress-activated MAPK cascade"/>
    <property type="evidence" value="ECO:0007669"/>
    <property type="project" value="TreeGrafter"/>
</dbReference>
<name>A0A0G2T6S5_SINCH</name>
<feature type="domain" description="TNFR-Cys" evidence="4">
    <location>
        <begin position="75"/>
        <end position="118"/>
    </location>
</feature>
<proteinExistence type="evidence at transcript level"/>
<keyword evidence="2" id="KW-1133">Transmembrane helix</keyword>
<sequence length="249" mass="27798">MMAADSNMTPARFFVLLYLVSVAFSSASSQTEEKESQCNLEDTYKHDGRDCCLCSAGQYLVEHCITSLHFGKCKHCDSGTYNSHLNYQMSCEPCTSCSHPNENLEEEEACTPARDAKCRCKRDHYCSSNKETCRLCHPCKKCADGIKEACTATNNTVCNDKIEGGNIIGILAGTFALIVFIILAGVAVYIWRRRQLRIRQNATDHQTNGNATDVEMQLLRVDIQPHLPDIAEVIGWKDMRDIAMRSGIP</sequence>
<feature type="repeat" description="TNFR-Cys" evidence="1">
    <location>
        <begin position="119"/>
        <end position="158"/>
    </location>
</feature>
<dbReference type="GO" id="GO:0005031">
    <property type="term" value="F:tumor necrosis factor receptor activity"/>
    <property type="evidence" value="ECO:0007669"/>
    <property type="project" value="TreeGrafter"/>
</dbReference>
<feature type="transmembrane region" description="Helical" evidence="2">
    <location>
        <begin position="167"/>
        <end position="191"/>
    </location>
</feature>
<feature type="disulfide bond" evidence="1">
    <location>
        <begin position="76"/>
        <end position="91"/>
    </location>
</feature>
<keyword evidence="2" id="KW-0472">Membrane</keyword>
<dbReference type="PROSITE" id="PS50050">
    <property type="entry name" value="TNFR_NGFR_2"/>
    <property type="match status" value="2"/>
</dbReference>
<evidence type="ECO:0000259" key="4">
    <source>
        <dbReference type="PROSITE" id="PS50050"/>
    </source>
</evidence>
<evidence type="ECO:0000256" key="2">
    <source>
        <dbReference type="SAM" id="Phobius"/>
    </source>
</evidence>
<dbReference type="GO" id="GO:0097049">
    <property type="term" value="P:motor neuron apoptotic process"/>
    <property type="evidence" value="ECO:0007669"/>
    <property type="project" value="TreeGrafter"/>
</dbReference>
<dbReference type="GO" id="GO:0045121">
    <property type="term" value="C:membrane raft"/>
    <property type="evidence" value="ECO:0007669"/>
    <property type="project" value="TreeGrafter"/>
</dbReference>
<feature type="domain" description="TNFR-Cys" evidence="4">
    <location>
        <begin position="119"/>
        <end position="158"/>
    </location>
</feature>
<dbReference type="GO" id="GO:0043066">
    <property type="term" value="P:negative regulation of apoptotic process"/>
    <property type="evidence" value="ECO:0007669"/>
    <property type="project" value="TreeGrafter"/>
</dbReference>
<keyword evidence="1" id="KW-1015">Disulfide bond</keyword>
<evidence type="ECO:0000256" key="1">
    <source>
        <dbReference type="PROSITE-ProRule" id="PRU00206"/>
    </source>
</evidence>
<dbReference type="Gene3D" id="2.10.50.10">
    <property type="entry name" value="Tumor Necrosis Factor Receptor, subunit A, domain 2"/>
    <property type="match status" value="2"/>
</dbReference>
<evidence type="ECO:0000313" key="5">
    <source>
        <dbReference type="EMBL" id="AKI07301.1"/>
    </source>
</evidence>
<dbReference type="GO" id="GO:0031265">
    <property type="term" value="C:CD95 death-inducing signaling complex"/>
    <property type="evidence" value="ECO:0007669"/>
    <property type="project" value="TreeGrafter"/>
</dbReference>
<feature type="repeat" description="TNFR-Cys" evidence="1">
    <location>
        <begin position="75"/>
        <end position="118"/>
    </location>
</feature>
<feature type="chain" id="PRO_5002549674" evidence="3">
    <location>
        <begin position="30"/>
        <end position="249"/>
    </location>
</feature>
<dbReference type="SUPFAM" id="SSF57586">
    <property type="entry name" value="TNF receptor-like"/>
    <property type="match status" value="2"/>
</dbReference>